<dbReference type="RefSeq" id="WP_031471963.1">
    <property type="nucleotide sequence ID" value="NZ_FOZC01000004.1"/>
</dbReference>
<dbReference type="InterPro" id="IPR007419">
    <property type="entry name" value="BFD-like_2Fe2S-bd_dom"/>
</dbReference>
<dbReference type="Pfam" id="PF04324">
    <property type="entry name" value="Fer2_BFD"/>
    <property type="match status" value="1"/>
</dbReference>
<gene>
    <name evidence="3" type="ORF">SAMN02910262_01012</name>
</gene>
<evidence type="ECO:0000259" key="1">
    <source>
        <dbReference type="Pfam" id="PF01266"/>
    </source>
</evidence>
<dbReference type="Gene3D" id="1.10.10.1100">
    <property type="entry name" value="BFD-like [2Fe-2S]-binding domain"/>
    <property type="match status" value="1"/>
</dbReference>
<organism evidence="3 4">
    <name type="scientific">[Clostridium] aminophilum</name>
    <dbReference type="NCBI Taxonomy" id="1526"/>
    <lineage>
        <taxon>Bacteria</taxon>
        <taxon>Bacillati</taxon>
        <taxon>Bacillota</taxon>
        <taxon>Clostridia</taxon>
        <taxon>Lachnospirales</taxon>
        <taxon>Lachnospiraceae</taxon>
    </lineage>
</organism>
<protein>
    <submittedName>
        <fullName evidence="3">Glycerol-3-phosphate dehydrogenase</fullName>
    </submittedName>
</protein>
<dbReference type="EMBL" id="FOZC01000004">
    <property type="protein sequence ID" value="SFR71936.1"/>
    <property type="molecule type" value="Genomic_DNA"/>
</dbReference>
<dbReference type="InterPro" id="IPR052745">
    <property type="entry name" value="G3P_Oxidase/Oxidoreductase"/>
</dbReference>
<dbReference type="InterPro" id="IPR006076">
    <property type="entry name" value="FAD-dep_OxRdtase"/>
</dbReference>
<evidence type="ECO:0000313" key="3">
    <source>
        <dbReference type="EMBL" id="SFR71936.1"/>
    </source>
</evidence>
<dbReference type="Gene3D" id="3.50.50.60">
    <property type="entry name" value="FAD/NAD(P)-binding domain"/>
    <property type="match status" value="1"/>
</dbReference>
<dbReference type="AlphaFoldDB" id="A0A1I6IYU5"/>
<name>A0A1I6IYU5_9FIRM</name>
<evidence type="ECO:0000259" key="2">
    <source>
        <dbReference type="Pfam" id="PF04324"/>
    </source>
</evidence>
<proteinExistence type="predicted"/>
<dbReference type="Proteomes" id="UP000214760">
    <property type="component" value="Unassembled WGS sequence"/>
</dbReference>
<reference evidence="3 4" key="1">
    <citation type="submission" date="2016-10" db="EMBL/GenBank/DDBJ databases">
        <authorList>
            <person name="de Groot N.N."/>
        </authorList>
    </citation>
    <scope>NUCLEOTIDE SEQUENCE [LARGE SCALE GENOMIC DNA]</scope>
    <source>
        <strain evidence="3 4">F</strain>
    </source>
</reference>
<feature type="domain" description="BFD-like [2Fe-2S]-binding" evidence="2">
    <location>
        <begin position="403"/>
        <end position="456"/>
    </location>
</feature>
<dbReference type="Gene3D" id="3.30.9.10">
    <property type="entry name" value="D-Amino Acid Oxidase, subunit A, domain 2"/>
    <property type="match status" value="1"/>
</dbReference>
<accession>A0A1I6IYU5</accession>
<dbReference type="InterPro" id="IPR036188">
    <property type="entry name" value="FAD/NAD-bd_sf"/>
</dbReference>
<dbReference type="SUPFAM" id="SSF51905">
    <property type="entry name" value="FAD/NAD(P)-binding domain"/>
    <property type="match status" value="1"/>
</dbReference>
<dbReference type="CDD" id="cd19946">
    <property type="entry name" value="GlpA-like_Fer2_BFD-like"/>
    <property type="match status" value="1"/>
</dbReference>
<dbReference type="Pfam" id="PF01266">
    <property type="entry name" value="DAO"/>
    <property type="match status" value="1"/>
</dbReference>
<sequence>MSEKTYDVVVIGGGVIGSSIARELSRYQCDVLLVEKEEDVCSGTSKANSAIVHAGFDAKPNTQKAEMNVRGNEIMGELSEQLDFAFRRNGSMVLCFDKESEPALKELYDRGVANGVKGLELLTGDQARAKEPNLEDTVTAALWAPTGGIVDPFELTIAMAENAADNGVEFRFNTEVQNVEKTADGYRLTTNSGDISTKYVVNAAGVYSDRIHNMVSEKKLSIKPRRGEYMLLDKNAGGLVDATIFQLPTKLGKGILVTPTVHGNILLGPTAVDQEDKEATNTTPEGLEDVQAKAALSVKGIPVRQVITSFSGLRAHEAGDDFIIGECSDAEGFFDAAGIESPGLTSAPAIGEYLAKLVAEKENFSKKADKDFIATRKGVIHAANLSPEERAELIRKNPAYGMMVCRCEMVSEGEIVDAIRRTLGARSMDGIKRRTRQGMGRCQAGFCTPRAMEILSRETGIPMEEICKNRKGSELIKG</sequence>
<dbReference type="PANTHER" id="PTHR42720">
    <property type="entry name" value="GLYCEROL-3-PHOSPHATE DEHYDROGENASE"/>
    <property type="match status" value="1"/>
</dbReference>
<dbReference type="PANTHER" id="PTHR42720:SF1">
    <property type="entry name" value="GLYCEROL 3-PHOSPHATE OXIDASE"/>
    <property type="match status" value="1"/>
</dbReference>
<evidence type="ECO:0000313" key="4">
    <source>
        <dbReference type="Proteomes" id="UP000214760"/>
    </source>
</evidence>
<dbReference type="InterPro" id="IPR041854">
    <property type="entry name" value="BFD-like_2Fe2S-bd_dom_sf"/>
</dbReference>
<feature type="domain" description="FAD dependent oxidoreductase" evidence="1">
    <location>
        <begin position="7"/>
        <end position="357"/>
    </location>
</feature>